<feature type="domain" description="Amine oxidase" evidence="2">
    <location>
        <begin position="157"/>
        <end position="285"/>
    </location>
</feature>
<dbReference type="GO" id="GO:0016491">
    <property type="term" value="F:oxidoreductase activity"/>
    <property type="evidence" value="ECO:0007669"/>
    <property type="project" value="InterPro"/>
</dbReference>
<dbReference type="PANTHER" id="PTHR10742:SF373">
    <property type="entry name" value="LYSINE-SPECIFIC HISTONE DEMETHYLASE 1 HOMOLOG 2"/>
    <property type="match status" value="1"/>
</dbReference>
<dbReference type="STRING" id="33114.A0A2G2WEU3"/>
<evidence type="ECO:0000256" key="1">
    <source>
        <dbReference type="ARBA" id="ARBA00005995"/>
    </source>
</evidence>
<name>A0A2G2WEU3_CAPBA</name>
<proteinExistence type="inferred from homology"/>
<protein>
    <submittedName>
        <fullName evidence="3">Lysine-specific histone demethylase 1-like protein 2</fullName>
    </submittedName>
</protein>
<keyword evidence="4" id="KW-1185">Reference proteome</keyword>
<dbReference type="Proteomes" id="UP000224567">
    <property type="component" value="Unassembled WGS sequence"/>
</dbReference>
<sequence length="392" mass="44213">MRNLMDDFIEEHLGGSVRKRSRAKKDLEYETETEAMIALSLGFPIDDLLEEERKAGVVSELDGKEQNDYIIVRNHSLAKWRENVHIWLSKGRLEGKSRQLMSSGFKVVILEDSFPFRFTKLRDKCRLYKPDGAPVDAEIDFRVELIFNKLLDKVPELRRAPCKGVPILYGKTVQTIKYGNEVVEVIAGDQLLQAGMVLCTVPLWVLQRRSIRFEPELPEQKLEAIDRLGFGLLNKVAMAFPHLFWGEDLDNFGCLNRYSHRLGEVFSFYSYHTVSGVPVLIALVAGIYEPKGKTVPDPVHSICPRWGSDPFSFGSYSHVRVHSTGSDHDIRAENLGGPTMNLIQKRHILLEGSGANGLRVLGHSLTANIGNARKDRGWNRSCIAQQNAGNSK</sequence>
<dbReference type="Pfam" id="PF01593">
    <property type="entry name" value="Amino_oxidase"/>
    <property type="match status" value="1"/>
</dbReference>
<dbReference type="SUPFAM" id="SSF54373">
    <property type="entry name" value="FAD-linked reductases, C-terminal domain"/>
    <property type="match status" value="1"/>
</dbReference>
<dbReference type="Gene3D" id="1.10.10.10">
    <property type="entry name" value="Winged helix-like DNA-binding domain superfamily/Winged helix DNA-binding domain"/>
    <property type="match status" value="1"/>
</dbReference>
<dbReference type="SUPFAM" id="SSF51905">
    <property type="entry name" value="FAD/NAD(P)-binding domain"/>
    <property type="match status" value="1"/>
</dbReference>
<dbReference type="SUPFAM" id="SSF46689">
    <property type="entry name" value="Homeodomain-like"/>
    <property type="match status" value="1"/>
</dbReference>
<evidence type="ECO:0000313" key="3">
    <source>
        <dbReference type="EMBL" id="PHT43764.1"/>
    </source>
</evidence>
<dbReference type="InterPro" id="IPR036188">
    <property type="entry name" value="FAD/NAD-bd_sf"/>
</dbReference>
<dbReference type="GO" id="GO:0008168">
    <property type="term" value="F:methyltransferase activity"/>
    <property type="evidence" value="ECO:0007669"/>
    <property type="project" value="UniProtKB-KW"/>
</dbReference>
<dbReference type="InterPro" id="IPR002937">
    <property type="entry name" value="Amino_oxidase"/>
</dbReference>
<dbReference type="AlphaFoldDB" id="A0A2G2WEU3"/>
<comment type="caution">
    <text evidence="3">The sequence shown here is derived from an EMBL/GenBank/DDBJ whole genome shotgun (WGS) entry which is preliminary data.</text>
</comment>
<evidence type="ECO:0000313" key="4">
    <source>
        <dbReference type="Proteomes" id="UP000224567"/>
    </source>
</evidence>
<evidence type="ECO:0000259" key="2">
    <source>
        <dbReference type="Pfam" id="PF01593"/>
    </source>
</evidence>
<accession>A0A2G2WEU3</accession>
<dbReference type="PANTHER" id="PTHR10742">
    <property type="entry name" value="FLAVIN MONOAMINE OXIDASE"/>
    <property type="match status" value="1"/>
</dbReference>
<dbReference type="OrthoDB" id="2219495at2759"/>
<comment type="similarity">
    <text evidence="1">Belongs to the flavin monoamine oxidase family.</text>
</comment>
<dbReference type="Gene3D" id="3.90.660.10">
    <property type="match status" value="2"/>
</dbReference>
<dbReference type="InterPro" id="IPR050281">
    <property type="entry name" value="Flavin_monoamine_oxidase"/>
</dbReference>
<organism evidence="3 4">
    <name type="scientific">Capsicum baccatum</name>
    <name type="common">Peruvian pepper</name>
    <dbReference type="NCBI Taxonomy" id="33114"/>
    <lineage>
        <taxon>Eukaryota</taxon>
        <taxon>Viridiplantae</taxon>
        <taxon>Streptophyta</taxon>
        <taxon>Embryophyta</taxon>
        <taxon>Tracheophyta</taxon>
        <taxon>Spermatophyta</taxon>
        <taxon>Magnoliopsida</taxon>
        <taxon>eudicotyledons</taxon>
        <taxon>Gunneridae</taxon>
        <taxon>Pentapetalae</taxon>
        <taxon>asterids</taxon>
        <taxon>lamiids</taxon>
        <taxon>Solanales</taxon>
        <taxon>Solanaceae</taxon>
        <taxon>Solanoideae</taxon>
        <taxon>Capsiceae</taxon>
        <taxon>Capsicum</taxon>
    </lineage>
</organism>
<reference evidence="4" key="2">
    <citation type="journal article" date="2017" name="J. Anim. Genet.">
        <title>Multiple reference genome sequences of hot pepper reveal the massive evolution of plant disease resistance genes by retroduplication.</title>
        <authorList>
            <person name="Kim S."/>
            <person name="Park J."/>
            <person name="Yeom S.-I."/>
            <person name="Kim Y.-M."/>
            <person name="Seo E."/>
            <person name="Kim K.-T."/>
            <person name="Kim M.-S."/>
            <person name="Lee J.M."/>
            <person name="Cheong K."/>
            <person name="Shin H.-S."/>
            <person name="Kim S.-B."/>
            <person name="Han K."/>
            <person name="Lee J."/>
            <person name="Park M."/>
            <person name="Lee H.-A."/>
            <person name="Lee H.-Y."/>
            <person name="Lee Y."/>
            <person name="Oh S."/>
            <person name="Lee J.H."/>
            <person name="Choi E."/>
            <person name="Choi E."/>
            <person name="Lee S.E."/>
            <person name="Jeon J."/>
            <person name="Kim H."/>
            <person name="Choi G."/>
            <person name="Song H."/>
            <person name="Lee J."/>
            <person name="Lee S.-C."/>
            <person name="Kwon J.-K."/>
            <person name="Lee H.-Y."/>
            <person name="Koo N."/>
            <person name="Hong Y."/>
            <person name="Kim R.W."/>
            <person name="Kang W.-H."/>
            <person name="Huh J.H."/>
            <person name="Kang B.-C."/>
            <person name="Yang T.-J."/>
            <person name="Lee Y.-H."/>
            <person name="Bennetzen J.L."/>
            <person name="Choi D."/>
        </authorList>
    </citation>
    <scope>NUCLEOTIDE SEQUENCE [LARGE SCALE GENOMIC DNA]</scope>
    <source>
        <strain evidence="4">cv. PBC81</strain>
    </source>
</reference>
<reference evidence="3 4" key="1">
    <citation type="journal article" date="2017" name="Genome Biol.">
        <title>New reference genome sequences of hot pepper reveal the massive evolution of plant disease-resistance genes by retroduplication.</title>
        <authorList>
            <person name="Kim S."/>
            <person name="Park J."/>
            <person name="Yeom S.I."/>
            <person name="Kim Y.M."/>
            <person name="Seo E."/>
            <person name="Kim K.T."/>
            <person name="Kim M.S."/>
            <person name="Lee J.M."/>
            <person name="Cheong K."/>
            <person name="Shin H.S."/>
            <person name="Kim S.B."/>
            <person name="Han K."/>
            <person name="Lee J."/>
            <person name="Park M."/>
            <person name="Lee H.A."/>
            <person name="Lee H.Y."/>
            <person name="Lee Y."/>
            <person name="Oh S."/>
            <person name="Lee J.H."/>
            <person name="Choi E."/>
            <person name="Choi E."/>
            <person name="Lee S.E."/>
            <person name="Jeon J."/>
            <person name="Kim H."/>
            <person name="Choi G."/>
            <person name="Song H."/>
            <person name="Lee J."/>
            <person name="Lee S.C."/>
            <person name="Kwon J.K."/>
            <person name="Lee H.Y."/>
            <person name="Koo N."/>
            <person name="Hong Y."/>
            <person name="Kim R.W."/>
            <person name="Kang W.H."/>
            <person name="Huh J.H."/>
            <person name="Kang B.C."/>
            <person name="Yang T.J."/>
            <person name="Lee Y.H."/>
            <person name="Bennetzen J.L."/>
            <person name="Choi D."/>
        </authorList>
    </citation>
    <scope>NUCLEOTIDE SEQUENCE [LARGE SCALE GENOMIC DNA]</scope>
    <source>
        <strain evidence="4">cv. PBC81</strain>
    </source>
</reference>
<dbReference type="InterPro" id="IPR036388">
    <property type="entry name" value="WH-like_DNA-bd_sf"/>
</dbReference>
<gene>
    <name evidence="3" type="ORF">CQW23_17789</name>
</gene>
<dbReference type="Gene3D" id="3.50.50.60">
    <property type="entry name" value="FAD/NAD(P)-binding domain"/>
    <property type="match status" value="2"/>
</dbReference>
<dbReference type="EMBL" id="MLFT02000007">
    <property type="protein sequence ID" value="PHT43764.1"/>
    <property type="molecule type" value="Genomic_DNA"/>
</dbReference>
<dbReference type="InterPro" id="IPR009057">
    <property type="entry name" value="Homeodomain-like_sf"/>
</dbReference>
<dbReference type="GO" id="GO:0032259">
    <property type="term" value="P:methylation"/>
    <property type="evidence" value="ECO:0007669"/>
    <property type="project" value="UniProtKB-KW"/>
</dbReference>